<dbReference type="GO" id="GO:0006351">
    <property type="term" value="P:DNA-templated transcription"/>
    <property type="evidence" value="ECO:0007669"/>
    <property type="project" value="InterPro"/>
</dbReference>
<dbReference type="PANTHER" id="PTHR31313:SF86">
    <property type="entry name" value="ZN(2)-C6 FUNGAL-TYPE DOMAIN-CONTAINING PROTEIN"/>
    <property type="match status" value="1"/>
</dbReference>
<keyword evidence="2" id="KW-0862">Zinc</keyword>
<reference evidence="9" key="1">
    <citation type="submission" date="2021-03" db="EMBL/GenBank/DDBJ databases">
        <authorList>
            <person name="Tagirdzhanova G."/>
        </authorList>
    </citation>
    <scope>NUCLEOTIDE SEQUENCE</scope>
</reference>
<evidence type="ECO:0000256" key="1">
    <source>
        <dbReference type="ARBA" id="ARBA00022723"/>
    </source>
</evidence>
<dbReference type="InterPro" id="IPR007219">
    <property type="entry name" value="XnlR_reg_dom"/>
</dbReference>
<dbReference type="InterPro" id="IPR051615">
    <property type="entry name" value="Transcr_Regulatory_Elem"/>
</dbReference>
<gene>
    <name evidence="9" type="ORF">IMSHALPRED_008458</name>
</gene>
<evidence type="ECO:0000256" key="7">
    <source>
        <dbReference type="SAM" id="MobiDB-lite"/>
    </source>
</evidence>
<accession>A0A8H3EPI5</accession>
<dbReference type="AlphaFoldDB" id="A0A8H3EPI5"/>
<dbReference type="EMBL" id="CAJPDT010000006">
    <property type="protein sequence ID" value="CAF9909747.1"/>
    <property type="molecule type" value="Genomic_DNA"/>
</dbReference>
<evidence type="ECO:0000313" key="9">
    <source>
        <dbReference type="EMBL" id="CAF9909747.1"/>
    </source>
</evidence>
<comment type="caution">
    <text evidence="9">The sequence shown here is derived from an EMBL/GenBank/DDBJ whole genome shotgun (WGS) entry which is preliminary data.</text>
</comment>
<evidence type="ECO:0000313" key="10">
    <source>
        <dbReference type="Proteomes" id="UP000664534"/>
    </source>
</evidence>
<keyword evidence="5" id="KW-0804">Transcription</keyword>
<feature type="compositionally biased region" description="Low complexity" evidence="7">
    <location>
        <begin position="74"/>
        <end position="85"/>
    </location>
</feature>
<feature type="region of interest" description="Disordered" evidence="7">
    <location>
        <begin position="626"/>
        <end position="651"/>
    </location>
</feature>
<dbReference type="GO" id="GO:0008270">
    <property type="term" value="F:zinc ion binding"/>
    <property type="evidence" value="ECO:0007669"/>
    <property type="project" value="InterPro"/>
</dbReference>
<keyword evidence="4" id="KW-0238">DNA-binding</keyword>
<dbReference type="OrthoDB" id="2154091at2759"/>
<feature type="compositionally biased region" description="Polar residues" evidence="7">
    <location>
        <begin position="107"/>
        <end position="118"/>
    </location>
</feature>
<sequence>MNCTAFDQECVYAQSSKKKRTTSTRQSSSDSRVSQLEEENRSLRQRLEGSSSGPSGQNMQQRHQDAARGPQADPSSGLPSQPSSSAGTPPSYSGDWLPEEGRKRTSMKSQSRLVGLTSASVMEDAPGKFGEDQDSLTQYLTTSVTADAGILSQRLETEAARQRRLEASNYYSNTLDFDGVEPDLAMHLLSCHWNRQHHSYLITYRPAFMRDMACQGPYFSKLLLNAIYFGASKFSSRVEVRSDPADVRTSGWAFRQRVKELLASALEKSEVTTIQALLVMTCSLFALGEEKSAAWMYAGMAFRMMVDLGMHIEGSSPFTSSQLSDEDLEIRRRVFWAAFVIDKIQSLYQGRPVDLQWDDCRVPLNFLDQYEERELWQPLDGLGSRHYPQTPAYSVSTFTSLCKLCIIMNEILNKMYTKRSQENGLESLAGHIKPLQAKLTEWFDALEDHLRFNAADPVQVVPPPSVLSLLCMYHVLVIQLHHPLLARGYNFPTPPADAPESLALCTAAANEIVSLLVAYDRAFTIRKAPYLIAYATYVSATIHVRIAARQLPTPANSPRLRTCLDLLNQNRETNPGIDNAKASLMGLMNRMGVVYQEDQVPIGTRPSSSHQSLSRYPSIDSAAKLPLTQSSSNQSHSASLDSRMSSTNPIHPDFDIDRILQSFADGQLSMSPSSTSLSNRMLPAQYNHLGLPINGDIQSANAYDNWLFDPIGIDYSQAGVGSGEPYANYTGIGARGGPVQYAESMSNYGT</sequence>
<dbReference type="SMART" id="SM00906">
    <property type="entry name" value="Fungal_trans"/>
    <property type="match status" value="1"/>
</dbReference>
<keyword evidence="1" id="KW-0479">Metal-binding</keyword>
<evidence type="ECO:0000256" key="5">
    <source>
        <dbReference type="ARBA" id="ARBA00023163"/>
    </source>
</evidence>
<evidence type="ECO:0000256" key="6">
    <source>
        <dbReference type="ARBA" id="ARBA00023242"/>
    </source>
</evidence>
<feature type="compositionally biased region" description="Low complexity" evidence="7">
    <location>
        <begin position="23"/>
        <end position="34"/>
    </location>
</feature>
<feature type="domain" description="Xylanolytic transcriptional activator regulatory" evidence="8">
    <location>
        <begin position="294"/>
        <end position="371"/>
    </location>
</feature>
<protein>
    <recommendedName>
        <fullName evidence="8">Xylanolytic transcriptional activator regulatory domain-containing protein</fullName>
    </recommendedName>
</protein>
<feature type="compositionally biased region" description="Basic and acidic residues" evidence="7">
    <location>
        <begin position="38"/>
        <end position="47"/>
    </location>
</feature>
<dbReference type="CDD" id="cd12148">
    <property type="entry name" value="fungal_TF_MHR"/>
    <property type="match status" value="1"/>
</dbReference>
<organism evidence="9 10">
    <name type="scientific">Imshaugia aleurites</name>
    <dbReference type="NCBI Taxonomy" id="172621"/>
    <lineage>
        <taxon>Eukaryota</taxon>
        <taxon>Fungi</taxon>
        <taxon>Dikarya</taxon>
        <taxon>Ascomycota</taxon>
        <taxon>Pezizomycotina</taxon>
        <taxon>Lecanoromycetes</taxon>
        <taxon>OSLEUM clade</taxon>
        <taxon>Lecanoromycetidae</taxon>
        <taxon>Lecanorales</taxon>
        <taxon>Lecanorineae</taxon>
        <taxon>Parmeliaceae</taxon>
        <taxon>Imshaugia</taxon>
    </lineage>
</organism>
<evidence type="ECO:0000256" key="3">
    <source>
        <dbReference type="ARBA" id="ARBA00023015"/>
    </source>
</evidence>
<dbReference type="Proteomes" id="UP000664534">
    <property type="component" value="Unassembled WGS sequence"/>
</dbReference>
<name>A0A8H3EPI5_9LECA</name>
<keyword evidence="3" id="KW-0805">Transcription regulation</keyword>
<keyword evidence="6" id="KW-0539">Nucleus</keyword>
<dbReference type="PANTHER" id="PTHR31313">
    <property type="entry name" value="TY1 ENHANCER ACTIVATOR"/>
    <property type="match status" value="1"/>
</dbReference>
<feature type="region of interest" description="Disordered" evidence="7">
    <location>
        <begin position="13"/>
        <end position="118"/>
    </location>
</feature>
<evidence type="ECO:0000256" key="2">
    <source>
        <dbReference type="ARBA" id="ARBA00022833"/>
    </source>
</evidence>
<proteinExistence type="predicted"/>
<feature type="compositionally biased region" description="Polar residues" evidence="7">
    <location>
        <begin position="48"/>
        <end position="61"/>
    </location>
</feature>
<evidence type="ECO:0000259" key="8">
    <source>
        <dbReference type="SMART" id="SM00906"/>
    </source>
</evidence>
<dbReference type="Pfam" id="PF04082">
    <property type="entry name" value="Fungal_trans"/>
    <property type="match status" value="1"/>
</dbReference>
<dbReference type="GO" id="GO:0003677">
    <property type="term" value="F:DNA binding"/>
    <property type="evidence" value="ECO:0007669"/>
    <property type="project" value="UniProtKB-KW"/>
</dbReference>
<feature type="compositionally biased region" description="Low complexity" evidence="7">
    <location>
        <begin position="630"/>
        <end position="642"/>
    </location>
</feature>
<keyword evidence="10" id="KW-1185">Reference proteome</keyword>
<evidence type="ECO:0000256" key="4">
    <source>
        <dbReference type="ARBA" id="ARBA00023125"/>
    </source>
</evidence>